<gene>
    <name evidence="3" type="ORF">KDB89_04615</name>
</gene>
<feature type="transmembrane region" description="Helical" evidence="2">
    <location>
        <begin position="74"/>
        <end position="96"/>
    </location>
</feature>
<dbReference type="PANTHER" id="PTHR36844:SF1">
    <property type="entry name" value="PROTEASE PRSW"/>
    <property type="match status" value="1"/>
</dbReference>
<keyword evidence="2" id="KW-0472">Membrane</keyword>
<dbReference type="InterPro" id="IPR026898">
    <property type="entry name" value="PrsW"/>
</dbReference>
<organism evidence="3 4">
    <name type="scientific">Tessaracoccus palaemonis</name>
    <dbReference type="NCBI Taxonomy" id="2829499"/>
    <lineage>
        <taxon>Bacteria</taxon>
        <taxon>Bacillati</taxon>
        <taxon>Actinomycetota</taxon>
        <taxon>Actinomycetes</taxon>
        <taxon>Propionibacteriales</taxon>
        <taxon>Propionibacteriaceae</taxon>
        <taxon>Tessaracoccus</taxon>
    </lineage>
</organism>
<keyword evidence="3" id="KW-0482">Metalloprotease</keyword>
<protein>
    <submittedName>
        <fullName evidence="3">PrsW family intramembrane metalloprotease</fullName>
    </submittedName>
</protein>
<feature type="transmembrane region" description="Helical" evidence="2">
    <location>
        <begin position="105"/>
        <end position="126"/>
    </location>
</feature>
<keyword evidence="3" id="KW-0645">Protease</keyword>
<evidence type="ECO:0000256" key="1">
    <source>
        <dbReference type="SAM" id="MobiDB-lite"/>
    </source>
</evidence>
<dbReference type="PANTHER" id="PTHR36844">
    <property type="entry name" value="PROTEASE PRSW"/>
    <property type="match status" value="1"/>
</dbReference>
<feature type="transmembrane region" description="Helical" evidence="2">
    <location>
        <begin position="181"/>
        <end position="200"/>
    </location>
</feature>
<keyword evidence="2" id="KW-1133">Transmembrane helix</keyword>
<keyword evidence="2" id="KW-0812">Transmembrane</keyword>
<evidence type="ECO:0000313" key="3">
    <source>
        <dbReference type="EMBL" id="QXT63759.1"/>
    </source>
</evidence>
<dbReference type="Pfam" id="PF13367">
    <property type="entry name" value="PrsW-protease"/>
    <property type="match status" value="1"/>
</dbReference>
<feature type="transmembrane region" description="Helical" evidence="2">
    <location>
        <begin position="259"/>
        <end position="278"/>
    </location>
</feature>
<evidence type="ECO:0000256" key="2">
    <source>
        <dbReference type="SAM" id="Phobius"/>
    </source>
</evidence>
<keyword evidence="3" id="KW-0378">Hydrolase</keyword>
<accession>A0ABX8SLD7</accession>
<sequence>MTTADASRDRWLNGLPAEPVQRRWYSRLLRSPLFWLAVVLIPFYAYCLVDQYWLLSPSETFEDGSMTLGISNEAFRRAAFYAMWTAMAYSALFIWLDRFRTSNPLVWLLTFGWGACAATWFSIYVNSWAGEMMATTEANSDSGSRAAVFSAPFVEEFAKATILILLVVLWRNKVVSRLSMVALAGLSAVGFAFTENIIYYSRVWMQATHDITIADPEATMVQLVMLRGVYTSFGHPLFTIMTASGLVIGLGARSKIVRVLAPLGGFMLACAGHMLFNGLSSTNSTSALMFPYYLALALVAVIVISLIVSVVGNGQVLKARLGDYQRAGWLTPRQVEVYGGPLRRIKLIWFSIFRGPRVWWQTTRLLRRATELAYLRNSMARGTVAGPGDDRAHELITEINQLAVGGKALSDYRGLKVLPPRRRRRAVPPPTGGHLPQGQLTDAYPPPVAPGPAGVGGNWPAPR</sequence>
<dbReference type="GO" id="GO:0008237">
    <property type="term" value="F:metallopeptidase activity"/>
    <property type="evidence" value="ECO:0007669"/>
    <property type="project" value="UniProtKB-KW"/>
</dbReference>
<keyword evidence="4" id="KW-1185">Reference proteome</keyword>
<feature type="region of interest" description="Disordered" evidence="1">
    <location>
        <begin position="419"/>
        <end position="463"/>
    </location>
</feature>
<reference evidence="3 4" key="1">
    <citation type="submission" date="2021-07" db="EMBL/GenBank/DDBJ databases">
        <title>complete genome sequencing of Tessaracoccus sp.J1M15.</title>
        <authorList>
            <person name="Bae J.-W."/>
            <person name="Kim D.-y."/>
        </authorList>
    </citation>
    <scope>NUCLEOTIDE SEQUENCE [LARGE SCALE GENOMIC DNA]</scope>
    <source>
        <strain evidence="3 4">J1M15</strain>
    </source>
</reference>
<dbReference type="RefSeq" id="WP_219083686.1">
    <property type="nucleotide sequence ID" value="NZ_CP079216.1"/>
</dbReference>
<feature type="transmembrane region" description="Helical" evidence="2">
    <location>
        <begin position="33"/>
        <end position="54"/>
    </location>
</feature>
<feature type="transmembrane region" description="Helical" evidence="2">
    <location>
        <begin position="146"/>
        <end position="169"/>
    </location>
</feature>
<evidence type="ECO:0000313" key="4">
    <source>
        <dbReference type="Proteomes" id="UP000824504"/>
    </source>
</evidence>
<feature type="transmembrane region" description="Helical" evidence="2">
    <location>
        <begin position="233"/>
        <end position="252"/>
    </location>
</feature>
<dbReference type="Proteomes" id="UP000824504">
    <property type="component" value="Chromosome"/>
</dbReference>
<proteinExistence type="predicted"/>
<name>A0ABX8SLD7_9ACTN</name>
<feature type="transmembrane region" description="Helical" evidence="2">
    <location>
        <begin position="290"/>
        <end position="311"/>
    </location>
</feature>
<dbReference type="EMBL" id="CP079216">
    <property type="protein sequence ID" value="QXT63759.1"/>
    <property type="molecule type" value="Genomic_DNA"/>
</dbReference>